<dbReference type="Proteomes" id="UP000530564">
    <property type="component" value="Unassembled WGS sequence"/>
</dbReference>
<keyword evidence="1" id="KW-1133">Transmembrane helix</keyword>
<feature type="transmembrane region" description="Helical" evidence="1">
    <location>
        <begin position="66"/>
        <end position="84"/>
    </location>
</feature>
<dbReference type="RefSeq" id="WP_183772280.1">
    <property type="nucleotide sequence ID" value="NZ_JACIDK010000002.1"/>
</dbReference>
<keyword evidence="1" id="KW-0472">Membrane</keyword>
<evidence type="ECO:0000256" key="1">
    <source>
        <dbReference type="SAM" id="Phobius"/>
    </source>
</evidence>
<keyword evidence="3" id="KW-1185">Reference proteome</keyword>
<dbReference type="AlphaFoldDB" id="A0A840A0F3"/>
<evidence type="ECO:0000313" key="3">
    <source>
        <dbReference type="Proteomes" id="UP000530564"/>
    </source>
</evidence>
<name>A0A840A0F3_9CAUL</name>
<dbReference type="EMBL" id="JACIDK010000002">
    <property type="protein sequence ID" value="MBB3891439.1"/>
    <property type="molecule type" value="Genomic_DNA"/>
</dbReference>
<feature type="transmembrane region" description="Helical" evidence="1">
    <location>
        <begin position="21"/>
        <end position="46"/>
    </location>
</feature>
<keyword evidence="1" id="KW-0812">Transmembrane</keyword>
<accession>A0A840A0F3</accession>
<organism evidence="2 3">
    <name type="scientific">Phenylobacterium haematophilum</name>
    <dbReference type="NCBI Taxonomy" id="98513"/>
    <lineage>
        <taxon>Bacteria</taxon>
        <taxon>Pseudomonadati</taxon>
        <taxon>Pseudomonadota</taxon>
        <taxon>Alphaproteobacteria</taxon>
        <taxon>Caulobacterales</taxon>
        <taxon>Caulobacteraceae</taxon>
        <taxon>Phenylobacterium</taxon>
    </lineage>
</organism>
<protein>
    <submittedName>
        <fullName evidence="2">Mercuric ion transport protein</fullName>
    </submittedName>
</protein>
<feature type="transmembrane region" description="Helical" evidence="1">
    <location>
        <begin position="104"/>
        <end position="124"/>
    </location>
</feature>
<gene>
    <name evidence="2" type="ORF">GGQ61_002156</name>
</gene>
<sequence length="136" mass="14172">MTASSGIQARRDGQGRTPAETALSWTAVAAGAGAVFAWAACCVLPMSLALAGLGLGGMSLIAEQRSWITFAALAVIGVGWTLTWRRARRCRVDSACAAPSRLGIGLLGAATVLVLLALIWQPIIEPWALTLIRSAR</sequence>
<proteinExistence type="predicted"/>
<reference evidence="2 3" key="1">
    <citation type="submission" date="2020-08" db="EMBL/GenBank/DDBJ databases">
        <title>Genomic Encyclopedia of Type Strains, Phase IV (KMG-IV): sequencing the most valuable type-strain genomes for metagenomic binning, comparative biology and taxonomic classification.</title>
        <authorList>
            <person name="Goeker M."/>
        </authorList>
    </citation>
    <scope>NUCLEOTIDE SEQUENCE [LARGE SCALE GENOMIC DNA]</scope>
    <source>
        <strain evidence="2 3">DSM 21793</strain>
    </source>
</reference>
<comment type="caution">
    <text evidence="2">The sequence shown here is derived from an EMBL/GenBank/DDBJ whole genome shotgun (WGS) entry which is preliminary data.</text>
</comment>
<evidence type="ECO:0000313" key="2">
    <source>
        <dbReference type="EMBL" id="MBB3891439.1"/>
    </source>
</evidence>